<protein>
    <submittedName>
        <fullName evidence="10">MFS transporter</fullName>
    </submittedName>
</protein>
<keyword evidence="4" id="KW-0997">Cell inner membrane</keyword>
<comment type="caution">
    <text evidence="10">The sequence shown here is derived from an EMBL/GenBank/DDBJ whole genome shotgun (WGS) entry which is preliminary data.</text>
</comment>
<evidence type="ECO:0000256" key="7">
    <source>
        <dbReference type="ARBA" id="ARBA00023136"/>
    </source>
</evidence>
<reference evidence="10" key="1">
    <citation type="submission" date="2020-08" db="EMBL/GenBank/DDBJ databases">
        <authorList>
            <person name="Cejkova D."/>
            <person name="Kubasova T."/>
            <person name="Jahodarova E."/>
            <person name="Rychlik I."/>
        </authorList>
    </citation>
    <scope>NUCLEOTIDE SEQUENCE</scope>
    <source>
        <strain evidence="10">An559</strain>
    </source>
</reference>
<keyword evidence="7 8" id="KW-0472">Membrane</keyword>
<evidence type="ECO:0000313" key="11">
    <source>
        <dbReference type="Proteomes" id="UP000774750"/>
    </source>
</evidence>
<dbReference type="GO" id="GO:0005886">
    <property type="term" value="C:plasma membrane"/>
    <property type="evidence" value="ECO:0007669"/>
    <property type="project" value="UniProtKB-SubCell"/>
</dbReference>
<evidence type="ECO:0000256" key="1">
    <source>
        <dbReference type="ARBA" id="ARBA00004429"/>
    </source>
</evidence>
<feature type="transmembrane region" description="Helical" evidence="8">
    <location>
        <begin position="140"/>
        <end position="158"/>
    </location>
</feature>
<feature type="transmembrane region" description="Helical" evidence="8">
    <location>
        <begin position="206"/>
        <end position="226"/>
    </location>
</feature>
<dbReference type="Gene3D" id="1.20.1250.20">
    <property type="entry name" value="MFS general substrate transporter like domains"/>
    <property type="match status" value="2"/>
</dbReference>
<dbReference type="InterPro" id="IPR036259">
    <property type="entry name" value="MFS_trans_sf"/>
</dbReference>
<evidence type="ECO:0000256" key="5">
    <source>
        <dbReference type="ARBA" id="ARBA00022692"/>
    </source>
</evidence>
<feature type="transmembrane region" description="Helical" evidence="8">
    <location>
        <begin position="238"/>
        <end position="260"/>
    </location>
</feature>
<gene>
    <name evidence="10" type="ORF">H6A12_04725</name>
</gene>
<feature type="domain" description="Major facilitator superfamily (MFS) profile" evidence="9">
    <location>
        <begin position="205"/>
        <end position="399"/>
    </location>
</feature>
<feature type="transmembrane region" description="Helical" evidence="8">
    <location>
        <begin position="164"/>
        <end position="185"/>
    </location>
</feature>
<dbReference type="InterPro" id="IPR024989">
    <property type="entry name" value="MFS_assoc_dom"/>
</dbReference>
<dbReference type="AlphaFoldDB" id="A0A938X6L0"/>
<dbReference type="PROSITE" id="PS50850">
    <property type="entry name" value="MFS"/>
    <property type="match status" value="1"/>
</dbReference>
<evidence type="ECO:0000256" key="4">
    <source>
        <dbReference type="ARBA" id="ARBA00022519"/>
    </source>
</evidence>
<feature type="transmembrane region" description="Helical" evidence="8">
    <location>
        <begin position="78"/>
        <end position="95"/>
    </location>
</feature>
<evidence type="ECO:0000256" key="2">
    <source>
        <dbReference type="ARBA" id="ARBA00022448"/>
    </source>
</evidence>
<dbReference type="InterPro" id="IPR020846">
    <property type="entry name" value="MFS_dom"/>
</dbReference>
<feature type="transmembrane region" description="Helical" evidence="8">
    <location>
        <begin position="363"/>
        <end position="384"/>
    </location>
</feature>
<keyword evidence="11" id="KW-1185">Reference proteome</keyword>
<dbReference type="EMBL" id="JACJKY010000005">
    <property type="protein sequence ID" value="MBM6920459.1"/>
    <property type="molecule type" value="Genomic_DNA"/>
</dbReference>
<evidence type="ECO:0000259" key="9">
    <source>
        <dbReference type="PROSITE" id="PS50850"/>
    </source>
</evidence>
<accession>A0A938X6L0</accession>
<reference evidence="10" key="2">
    <citation type="journal article" date="2021" name="Sci. Rep.">
        <title>The distribution of antibiotic resistance genes in chicken gut microbiota commensals.</title>
        <authorList>
            <person name="Juricova H."/>
            <person name="Matiasovicova J."/>
            <person name="Kubasova T."/>
            <person name="Cejkova D."/>
            <person name="Rychlik I."/>
        </authorList>
    </citation>
    <scope>NUCLEOTIDE SEQUENCE</scope>
    <source>
        <strain evidence="10">An559</strain>
    </source>
</reference>
<dbReference type="SUPFAM" id="SSF103473">
    <property type="entry name" value="MFS general substrate transporter"/>
    <property type="match status" value="1"/>
</dbReference>
<sequence length="399" mass="45161">MSESEQSWEMFPVRMFMIYVLFYAGQAMYNTFLNLFLYNHGMQMDQIGFLSSFSTLVLVLIQPLWGVLSDKSKSKNRIIAMLLIVSAIALLSFYAMQAALWLSFCVVFFNVFFNPAVTLQDNYTLELLEHSRWDFGQLRLGGTVGYAVCSLLVGFIIGTNYGQIFWMMALLFLSTAVLYFTSPNIAGHRQKHQKVKYSVILKNKMLVSMFLFNIVYYIGTAFYYQFYSIYFQEELGASSGMVGMLSMFSALAEIPFFWFAAKLQKRFGTRNLLLFAGIATAFRWFTLAFATAHWMVLAINMLNGCGFVGFSYSLIKFINDNVPKEMRATTQSLNGILGILFSRIIFTPIGGVLADRFGVQPVLIANGVLITLGVVLFAVSYARLQKQHESAEQKSMISA</sequence>
<name>A0A938X6L0_9FIRM</name>
<keyword evidence="2" id="KW-0813">Transport</keyword>
<proteinExistence type="predicted"/>
<dbReference type="GO" id="GO:0005351">
    <property type="term" value="F:carbohydrate:proton symporter activity"/>
    <property type="evidence" value="ECO:0007669"/>
    <property type="project" value="InterPro"/>
</dbReference>
<feature type="transmembrane region" description="Helical" evidence="8">
    <location>
        <begin position="336"/>
        <end position="357"/>
    </location>
</feature>
<dbReference type="InterPro" id="IPR000576">
    <property type="entry name" value="LacY/RafB_perm_fam"/>
</dbReference>
<feature type="transmembrane region" description="Helical" evidence="8">
    <location>
        <begin position="49"/>
        <end position="66"/>
    </location>
</feature>
<keyword evidence="6 8" id="KW-1133">Transmembrane helix</keyword>
<feature type="transmembrane region" description="Helical" evidence="8">
    <location>
        <begin position="296"/>
        <end position="315"/>
    </location>
</feature>
<feature type="transmembrane region" description="Helical" evidence="8">
    <location>
        <begin position="12"/>
        <end position="29"/>
    </location>
</feature>
<evidence type="ECO:0000256" key="6">
    <source>
        <dbReference type="ARBA" id="ARBA00022989"/>
    </source>
</evidence>
<evidence type="ECO:0000256" key="3">
    <source>
        <dbReference type="ARBA" id="ARBA00022475"/>
    </source>
</evidence>
<feature type="transmembrane region" description="Helical" evidence="8">
    <location>
        <begin position="272"/>
        <end position="290"/>
    </location>
</feature>
<dbReference type="PANTHER" id="PTHR23522">
    <property type="entry name" value="BLL5896 PROTEIN"/>
    <property type="match status" value="1"/>
</dbReference>
<dbReference type="PRINTS" id="PR00174">
    <property type="entry name" value="LACYSMPORT"/>
</dbReference>
<evidence type="ECO:0000256" key="8">
    <source>
        <dbReference type="SAM" id="Phobius"/>
    </source>
</evidence>
<keyword evidence="3" id="KW-1003">Cell membrane</keyword>
<dbReference type="Proteomes" id="UP000774750">
    <property type="component" value="Unassembled WGS sequence"/>
</dbReference>
<organism evidence="10 11">
    <name type="scientific">Merdimmobilis hominis</name>
    <dbReference type="NCBI Taxonomy" id="2897707"/>
    <lineage>
        <taxon>Bacteria</taxon>
        <taxon>Bacillati</taxon>
        <taxon>Bacillota</taxon>
        <taxon>Clostridia</taxon>
        <taxon>Eubacteriales</taxon>
        <taxon>Oscillospiraceae</taxon>
        <taxon>Merdimmobilis</taxon>
    </lineage>
</organism>
<dbReference type="Pfam" id="PF12832">
    <property type="entry name" value="MFS_1_like"/>
    <property type="match status" value="1"/>
</dbReference>
<evidence type="ECO:0000313" key="10">
    <source>
        <dbReference type="EMBL" id="MBM6920459.1"/>
    </source>
</evidence>
<comment type="subcellular location">
    <subcellularLocation>
        <location evidence="1">Cell inner membrane</location>
        <topology evidence="1">Multi-pass membrane protein</topology>
    </subcellularLocation>
</comment>
<dbReference type="PANTHER" id="PTHR23522:SF10">
    <property type="entry name" value="3-PHENYLPROPIONIC ACID TRANSPORTER-RELATED"/>
    <property type="match status" value="1"/>
</dbReference>
<dbReference type="RefSeq" id="WP_204445334.1">
    <property type="nucleotide sequence ID" value="NZ_JACJKY010000005.1"/>
</dbReference>
<keyword evidence="5 8" id="KW-0812">Transmembrane</keyword>